<reference evidence="11" key="1">
    <citation type="submission" date="2010-05" db="EMBL/GenBank/DDBJ databases">
        <title>Complete sequence of Methylotenera sp. 301.</title>
        <authorList>
            <person name="Lucas S."/>
            <person name="Copeland A."/>
            <person name="Lapidus A."/>
            <person name="Cheng J.-F."/>
            <person name="Bruce D."/>
            <person name="Goodwin L."/>
            <person name="Pitluck S."/>
            <person name="Clum A."/>
            <person name="Land M."/>
            <person name="Hauser L."/>
            <person name="Kyrpides N."/>
            <person name="Ivanova N."/>
            <person name="Chistoservova L."/>
            <person name="Kalyuzhnaya M."/>
            <person name="Woyke T."/>
        </authorList>
    </citation>
    <scope>NUCLEOTIDE SEQUENCE [LARGE SCALE GENOMIC DNA]</scope>
    <source>
        <strain evidence="11">301</strain>
    </source>
</reference>
<keyword evidence="2" id="KW-0813">Transport</keyword>
<accession>D7DPF8</accession>
<dbReference type="GO" id="GO:0015220">
    <property type="term" value="F:choline transmembrane transporter activity"/>
    <property type="evidence" value="ECO:0007669"/>
    <property type="project" value="TreeGrafter"/>
</dbReference>
<dbReference type="FunFam" id="1.10.3730.20:FF:000001">
    <property type="entry name" value="Quaternary ammonium compound resistance transporter SugE"/>
    <property type="match status" value="1"/>
</dbReference>
<sequence length="110" mass="11901">MSHWLALAIAIIAEVIGTTALKASNEFTRLIPSLIVVVGYGTAFYFMSISMRVLPVGIMYAIWSGMGIVLISVLGWLVFRQTLDMPAMIGLAFIIAGVIIINVFSKTVGH</sequence>
<dbReference type="HOGENOM" id="CLU_133067_0_2_4"/>
<feature type="transmembrane region" description="Helical" evidence="9">
    <location>
        <begin position="27"/>
        <end position="46"/>
    </location>
</feature>
<dbReference type="GO" id="GO:1990961">
    <property type="term" value="P:xenobiotic detoxification by transmembrane export across the plasma membrane"/>
    <property type="evidence" value="ECO:0007669"/>
    <property type="project" value="UniProtKB-ARBA"/>
</dbReference>
<organism evidence="10 11">
    <name type="scientific">Methylotenera versatilis (strain 301)</name>
    <dbReference type="NCBI Taxonomy" id="666681"/>
    <lineage>
        <taxon>Bacteria</taxon>
        <taxon>Pseudomonadati</taxon>
        <taxon>Pseudomonadota</taxon>
        <taxon>Betaproteobacteria</taxon>
        <taxon>Nitrosomonadales</taxon>
        <taxon>Methylophilaceae</taxon>
        <taxon>Methylotenera</taxon>
    </lineage>
</organism>
<dbReference type="PANTHER" id="PTHR30561:SF1">
    <property type="entry name" value="MULTIDRUG TRANSPORTER EMRE"/>
    <property type="match status" value="1"/>
</dbReference>
<dbReference type="AlphaFoldDB" id="D7DPF8"/>
<dbReference type="OrthoDB" id="9808638at2"/>
<comment type="similarity">
    <text evidence="7 8">Belongs to the drug/metabolite transporter (DMT) superfamily. Small multidrug resistance (SMR) (TC 2.A.7.1) family.</text>
</comment>
<dbReference type="Pfam" id="PF00893">
    <property type="entry name" value="Multi_Drug_Res"/>
    <property type="match status" value="1"/>
</dbReference>
<keyword evidence="5 9" id="KW-1133">Transmembrane helix</keyword>
<gene>
    <name evidence="10" type="ordered locus">M301_0818</name>
</gene>
<feature type="transmembrane region" description="Helical" evidence="9">
    <location>
        <begin position="58"/>
        <end position="79"/>
    </location>
</feature>
<keyword evidence="6 9" id="KW-0472">Membrane</keyword>
<dbReference type="GO" id="GO:0005886">
    <property type="term" value="C:plasma membrane"/>
    <property type="evidence" value="ECO:0007669"/>
    <property type="project" value="UniProtKB-SubCell"/>
</dbReference>
<evidence type="ECO:0000313" key="11">
    <source>
        <dbReference type="Proteomes" id="UP000000383"/>
    </source>
</evidence>
<dbReference type="Gene3D" id="1.10.3730.20">
    <property type="match status" value="1"/>
</dbReference>
<dbReference type="Proteomes" id="UP000000383">
    <property type="component" value="Chromosome"/>
</dbReference>
<dbReference type="eggNOG" id="COG2076">
    <property type="taxonomic scope" value="Bacteria"/>
</dbReference>
<evidence type="ECO:0000256" key="1">
    <source>
        <dbReference type="ARBA" id="ARBA00004651"/>
    </source>
</evidence>
<keyword evidence="4 8" id="KW-0812">Transmembrane</keyword>
<dbReference type="SUPFAM" id="SSF103481">
    <property type="entry name" value="Multidrug resistance efflux transporter EmrE"/>
    <property type="match status" value="1"/>
</dbReference>
<evidence type="ECO:0000256" key="6">
    <source>
        <dbReference type="ARBA" id="ARBA00023136"/>
    </source>
</evidence>
<evidence type="ECO:0000256" key="3">
    <source>
        <dbReference type="ARBA" id="ARBA00022475"/>
    </source>
</evidence>
<dbReference type="GO" id="GO:0015199">
    <property type="term" value="F:amino-acid betaine transmembrane transporter activity"/>
    <property type="evidence" value="ECO:0007669"/>
    <property type="project" value="TreeGrafter"/>
</dbReference>
<evidence type="ECO:0000256" key="2">
    <source>
        <dbReference type="ARBA" id="ARBA00022448"/>
    </source>
</evidence>
<feature type="transmembrane region" description="Helical" evidence="9">
    <location>
        <begin position="85"/>
        <end position="104"/>
    </location>
</feature>
<evidence type="ECO:0000313" key="10">
    <source>
        <dbReference type="EMBL" id="ADI29202.1"/>
    </source>
</evidence>
<dbReference type="InterPro" id="IPR045324">
    <property type="entry name" value="Small_multidrug_res"/>
</dbReference>
<evidence type="ECO:0000256" key="8">
    <source>
        <dbReference type="RuleBase" id="RU003942"/>
    </source>
</evidence>
<comment type="subcellular location">
    <subcellularLocation>
        <location evidence="1 8">Cell membrane</location>
        <topology evidence="1 8">Multi-pass membrane protein</topology>
    </subcellularLocation>
</comment>
<dbReference type="InterPro" id="IPR037185">
    <property type="entry name" value="EmrE-like"/>
</dbReference>
<dbReference type="PANTHER" id="PTHR30561">
    <property type="entry name" value="SMR FAMILY PROTON-DEPENDENT DRUG EFFLUX TRANSPORTER SUGE"/>
    <property type="match status" value="1"/>
</dbReference>
<reference evidence="10 11" key="2">
    <citation type="journal article" date="2011" name="J. Bacteriol.">
        <title>Genomes of three methylotrophs from a single niche uncover genetic and metabolic divergence of Methylophilaceae.</title>
        <authorList>
            <person name="Lapidus A."/>
            <person name="Clum A."/>
            <person name="Labutti K."/>
            <person name="Kaluzhnaya M.G."/>
            <person name="Lim S."/>
            <person name="Beck D.A."/>
            <person name="Glavina Del Rio T."/>
            <person name="Nolan M."/>
            <person name="Mavromatis K."/>
            <person name="Huntemann M."/>
            <person name="Lucas S."/>
            <person name="Lidstrom M.E."/>
            <person name="Ivanova N."/>
            <person name="Chistoserdova L."/>
        </authorList>
    </citation>
    <scope>NUCLEOTIDE SEQUENCE [LARGE SCALE GENOMIC DNA]</scope>
    <source>
        <strain evidence="10 11">301</strain>
    </source>
</reference>
<protein>
    <submittedName>
        <fullName evidence="10">Small multidrug resistance protein</fullName>
    </submittedName>
</protein>
<proteinExistence type="inferred from homology"/>
<evidence type="ECO:0000256" key="4">
    <source>
        <dbReference type="ARBA" id="ARBA00022692"/>
    </source>
</evidence>
<dbReference type="GO" id="GO:0031460">
    <property type="term" value="P:glycine betaine transport"/>
    <property type="evidence" value="ECO:0007669"/>
    <property type="project" value="TreeGrafter"/>
</dbReference>
<dbReference type="STRING" id="666681.M301_0818"/>
<name>D7DPF8_METV0</name>
<evidence type="ECO:0000256" key="7">
    <source>
        <dbReference type="ARBA" id="ARBA00038032"/>
    </source>
</evidence>
<keyword evidence="3" id="KW-1003">Cell membrane</keyword>
<dbReference type="RefSeq" id="WP_013147518.1">
    <property type="nucleotide sequence ID" value="NC_014207.1"/>
</dbReference>
<keyword evidence="11" id="KW-1185">Reference proteome</keyword>
<evidence type="ECO:0000256" key="9">
    <source>
        <dbReference type="SAM" id="Phobius"/>
    </source>
</evidence>
<dbReference type="KEGG" id="meh:M301_0818"/>
<dbReference type="InterPro" id="IPR000390">
    <property type="entry name" value="Small_drug/metabolite_transptr"/>
</dbReference>
<dbReference type="EMBL" id="CP002056">
    <property type="protein sequence ID" value="ADI29202.1"/>
    <property type="molecule type" value="Genomic_DNA"/>
</dbReference>
<evidence type="ECO:0000256" key="5">
    <source>
        <dbReference type="ARBA" id="ARBA00022989"/>
    </source>
</evidence>
<dbReference type="GO" id="GO:0015297">
    <property type="term" value="F:antiporter activity"/>
    <property type="evidence" value="ECO:0007669"/>
    <property type="project" value="TreeGrafter"/>
</dbReference>